<dbReference type="Gene3D" id="3.40.605.10">
    <property type="entry name" value="Aldehyde Dehydrogenase, Chain A, domain 1"/>
    <property type="match status" value="1"/>
</dbReference>
<dbReference type="InterPro" id="IPR016161">
    <property type="entry name" value="Ald_DH/histidinol_DH"/>
</dbReference>
<dbReference type="SUPFAM" id="SSF53720">
    <property type="entry name" value="ALDH-like"/>
    <property type="match status" value="1"/>
</dbReference>
<evidence type="ECO:0000256" key="3">
    <source>
        <dbReference type="ARBA" id="ARBA00023002"/>
    </source>
</evidence>
<dbReference type="GO" id="GO:0004777">
    <property type="term" value="F:succinate-semialdehyde dehydrogenase (NAD+) activity"/>
    <property type="evidence" value="ECO:0007669"/>
    <property type="project" value="TreeGrafter"/>
</dbReference>
<evidence type="ECO:0000256" key="4">
    <source>
        <dbReference type="ARBA" id="ARBA00050387"/>
    </source>
</evidence>
<dbReference type="AlphaFoldDB" id="A0A4Z0YTS9"/>
<dbReference type="InterPro" id="IPR016163">
    <property type="entry name" value="Ald_DH_C"/>
</dbReference>
<comment type="catalytic activity">
    <reaction evidence="5">
        <text>succinate semialdehyde + NAD(+) + H2O = succinate + NADH + 2 H(+)</text>
        <dbReference type="Rhea" id="RHEA:13217"/>
        <dbReference type="ChEBI" id="CHEBI:15377"/>
        <dbReference type="ChEBI" id="CHEBI:15378"/>
        <dbReference type="ChEBI" id="CHEBI:30031"/>
        <dbReference type="ChEBI" id="CHEBI:57540"/>
        <dbReference type="ChEBI" id="CHEBI:57706"/>
        <dbReference type="ChEBI" id="CHEBI:57945"/>
        <dbReference type="EC" id="1.2.1.16"/>
    </reaction>
</comment>
<dbReference type="CDD" id="cd07103">
    <property type="entry name" value="ALDH_F5_SSADH_GabD"/>
    <property type="match status" value="1"/>
</dbReference>
<comment type="similarity">
    <text evidence="2">Belongs to the aldehyde dehydrogenase family.</text>
</comment>
<keyword evidence="9" id="KW-1185">Reference proteome</keyword>
<dbReference type="InterPro" id="IPR015590">
    <property type="entry name" value="Aldehyde_DH_dom"/>
</dbReference>
<name>A0A4Z0YTS9_9PEZI</name>
<dbReference type="STRING" id="37992.A0A4Z0YTS9"/>
<evidence type="ECO:0000256" key="1">
    <source>
        <dbReference type="ARBA" id="ARBA00005176"/>
    </source>
</evidence>
<dbReference type="PANTHER" id="PTHR43353">
    <property type="entry name" value="SUCCINATE-SEMIALDEHYDE DEHYDROGENASE, MITOCHONDRIAL"/>
    <property type="match status" value="1"/>
</dbReference>
<evidence type="ECO:0000256" key="5">
    <source>
        <dbReference type="ARBA" id="ARBA00052698"/>
    </source>
</evidence>
<dbReference type="PANTHER" id="PTHR43353:SF7">
    <property type="entry name" value="SUCCINATE SEMIALDEHYDE DEHYDROGENASE (EUROFUNG)"/>
    <property type="match status" value="1"/>
</dbReference>
<organism evidence="8 9">
    <name type="scientific">Xylaria hypoxylon</name>
    <dbReference type="NCBI Taxonomy" id="37992"/>
    <lineage>
        <taxon>Eukaryota</taxon>
        <taxon>Fungi</taxon>
        <taxon>Dikarya</taxon>
        <taxon>Ascomycota</taxon>
        <taxon>Pezizomycotina</taxon>
        <taxon>Sordariomycetes</taxon>
        <taxon>Xylariomycetidae</taxon>
        <taxon>Xylariales</taxon>
        <taxon>Xylariaceae</taxon>
        <taxon>Xylaria</taxon>
    </lineage>
</organism>
<dbReference type="Gene3D" id="3.40.309.10">
    <property type="entry name" value="Aldehyde Dehydrogenase, Chain A, domain 2"/>
    <property type="match status" value="1"/>
</dbReference>
<dbReference type="InterPro" id="IPR016162">
    <property type="entry name" value="Ald_DH_N"/>
</dbReference>
<keyword evidence="3" id="KW-0560">Oxidoreductase</keyword>
<reference evidence="8 9" key="1">
    <citation type="submission" date="2019-03" db="EMBL/GenBank/DDBJ databases">
        <title>Draft genome sequence of Xylaria hypoxylon DSM 108379, a ubiquitous saprotrophic-parasitic fungi on hardwood.</title>
        <authorList>
            <person name="Buettner E."/>
            <person name="Leonhardt S."/>
            <person name="Gebauer A.M."/>
            <person name="Liers C."/>
            <person name="Hofrichter M."/>
            <person name="Kellner H."/>
        </authorList>
    </citation>
    <scope>NUCLEOTIDE SEQUENCE [LARGE SCALE GENOMIC DNA]</scope>
    <source>
        <strain evidence="8 9">DSM 108379</strain>
    </source>
</reference>
<dbReference type="OrthoDB" id="310895at2759"/>
<dbReference type="EC" id="1.2.1.16" evidence="6"/>
<dbReference type="Pfam" id="PF00171">
    <property type="entry name" value="Aldedh"/>
    <property type="match status" value="1"/>
</dbReference>
<evidence type="ECO:0000256" key="2">
    <source>
        <dbReference type="ARBA" id="ARBA00009986"/>
    </source>
</evidence>
<dbReference type="FunFam" id="3.40.309.10:FF:000004">
    <property type="entry name" value="Succinate-semialdehyde dehydrogenase I"/>
    <property type="match status" value="1"/>
</dbReference>
<comment type="pathway">
    <text evidence="1">Amino-acid degradation; 4-aminobutanoate degradation.</text>
</comment>
<accession>A0A4Z0YTS9</accession>
<evidence type="ECO:0000259" key="7">
    <source>
        <dbReference type="Pfam" id="PF00171"/>
    </source>
</evidence>
<gene>
    <name evidence="8" type="ORF">E0Z10_g1262</name>
</gene>
<dbReference type="GO" id="GO:0005737">
    <property type="term" value="C:cytoplasm"/>
    <property type="evidence" value="ECO:0007669"/>
    <property type="project" value="TreeGrafter"/>
</dbReference>
<feature type="domain" description="Aldehyde dehydrogenase" evidence="7">
    <location>
        <begin position="40"/>
        <end position="481"/>
    </location>
</feature>
<protein>
    <recommendedName>
        <fullName evidence="6">succinate-semialdehyde dehydrogenase [NAD(P)(+)]</fullName>
        <ecNumber evidence="6">1.2.1.16</ecNumber>
    </recommendedName>
</protein>
<comment type="catalytic activity">
    <reaction evidence="4">
        <text>succinate semialdehyde + NADP(+) + H2O = succinate + NADPH + 2 H(+)</text>
        <dbReference type="Rhea" id="RHEA:13213"/>
        <dbReference type="ChEBI" id="CHEBI:15377"/>
        <dbReference type="ChEBI" id="CHEBI:15378"/>
        <dbReference type="ChEBI" id="CHEBI:30031"/>
        <dbReference type="ChEBI" id="CHEBI:57706"/>
        <dbReference type="ChEBI" id="CHEBI:57783"/>
        <dbReference type="ChEBI" id="CHEBI:58349"/>
        <dbReference type="EC" id="1.2.1.16"/>
    </reaction>
</comment>
<dbReference type="GO" id="GO:0009450">
    <property type="term" value="P:gamma-aminobutyric acid catabolic process"/>
    <property type="evidence" value="ECO:0007669"/>
    <property type="project" value="TreeGrafter"/>
</dbReference>
<dbReference type="Proteomes" id="UP000297716">
    <property type="component" value="Unassembled WGS sequence"/>
</dbReference>
<proteinExistence type="inferred from homology"/>
<evidence type="ECO:0000313" key="9">
    <source>
        <dbReference type="Proteomes" id="UP000297716"/>
    </source>
</evidence>
<dbReference type="InterPro" id="IPR050740">
    <property type="entry name" value="Aldehyde_DH_Superfamily"/>
</dbReference>
<dbReference type="EMBL" id="SKBN01000013">
    <property type="protein sequence ID" value="TGJ87464.1"/>
    <property type="molecule type" value="Genomic_DNA"/>
</dbReference>
<evidence type="ECO:0000313" key="8">
    <source>
        <dbReference type="EMBL" id="TGJ87464.1"/>
    </source>
</evidence>
<evidence type="ECO:0000256" key="6">
    <source>
        <dbReference type="ARBA" id="ARBA00067047"/>
    </source>
</evidence>
<comment type="caution">
    <text evidence="8">The sequence shown here is derived from an EMBL/GenBank/DDBJ whole genome shotgun (WGS) entry which is preliminary data.</text>
</comment>
<dbReference type="FunFam" id="3.40.605.10:FF:000005">
    <property type="entry name" value="Succinate-semialdehyde dehydrogenase I"/>
    <property type="match status" value="1"/>
</dbReference>
<sequence length="490" mass="52758">MGDRKSLIDLKLKDPELFRDNAYVNGEWVEAKSGKRFDIIDMSAEDVDAAVQAASAAFATYRTYTPLQRSMLLEKWDALIRENKEDLARILVHETGKPLVEARGEIDYAAGFTRWFAGEAERIQGAVYPAALPGRRVFTIKQPIGVVAALVPWNFPVAMILRKASTAFAAGCTMVAKPSPETPLTALTLAYLAEKAGFPKGVFNVLPTTLNNTPALSEALCKHPVVKKVSFTGSTETRVGKILSAHCAGGLKKLTLELGGNCPVVVFDDANLEQACEALIPLKFRNAGQACITANRVYVQRGIYDEFAGLLAEKTRALRVGYGLDEGTTMGALTVPQGVDKVASQVEDAKSNGGTILTGGNRITLNNGFFFEPTIIKNATPSMKVASEETFGPLLALFPFDTEGEAVKAANGTSMGLASYCFTKNVDRLWRLFENLEAGMIGLNTGNMSSAESPFGGIKDSGYGKESGKDVAINEYLITKTGTFSLEGQY</sequence>